<evidence type="ECO:0000259" key="7">
    <source>
        <dbReference type="PROSITE" id="PS50199"/>
    </source>
</evidence>
<feature type="compositionally biased region" description="Polar residues" evidence="6">
    <location>
        <begin position="83"/>
        <end position="98"/>
    </location>
</feature>
<dbReference type="Gene3D" id="1.10.8.10">
    <property type="entry name" value="DNA helicase RuvA subunit, C-terminal domain"/>
    <property type="match status" value="1"/>
</dbReference>
<evidence type="ECO:0000256" key="3">
    <source>
        <dbReference type="ARBA" id="ARBA00022833"/>
    </source>
</evidence>
<dbReference type="PROSITE" id="PS01358">
    <property type="entry name" value="ZF_RANBP2_1"/>
    <property type="match status" value="1"/>
</dbReference>
<feature type="region of interest" description="Disordered" evidence="6">
    <location>
        <begin position="55"/>
        <end position="106"/>
    </location>
</feature>
<feature type="coiled-coil region" evidence="5">
    <location>
        <begin position="119"/>
        <end position="183"/>
    </location>
</feature>
<dbReference type="PROSITE" id="PS51495">
    <property type="entry name" value="GLUE"/>
    <property type="match status" value="1"/>
</dbReference>
<keyword evidence="10" id="KW-1185">Reference proteome</keyword>
<keyword evidence="5" id="KW-0175">Coiled coil</keyword>
<dbReference type="InterPro" id="IPR021648">
    <property type="entry name" value="GLUE_dom"/>
</dbReference>
<dbReference type="InterPro" id="IPR036443">
    <property type="entry name" value="Znf_RanBP2_sf"/>
</dbReference>
<reference evidence="9 10" key="1">
    <citation type="submission" date="2023-09" db="EMBL/GenBank/DDBJ databases">
        <title>Nesidiocoris tenuis whole genome shotgun sequence.</title>
        <authorList>
            <person name="Shibata T."/>
            <person name="Shimoda M."/>
            <person name="Kobayashi T."/>
            <person name="Uehara T."/>
        </authorList>
    </citation>
    <scope>NUCLEOTIDE SEQUENCE [LARGE SCALE GENOMIC DNA]</scope>
    <source>
        <strain evidence="9 10">Japan</strain>
    </source>
</reference>
<proteinExistence type="predicted"/>
<evidence type="ECO:0000256" key="6">
    <source>
        <dbReference type="SAM" id="MobiDB-lite"/>
    </source>
</evidence>
<evidence type="ECO:0000256" key="4">
    <source>
        <dbReference type="PROSITE-ProRule" id="PRU00322"/>
    </source>
</evidence>
<dbReference type="PANTHER" id="PTHR46253">
    <property type="entry name" value="TGF-BETA-ACTIVATED KINASE 1 AND MAP3K7-BINDING PROTEIN TAB"/>
    <property type="match status" value="1"/>
</dbReference>
<dbReference type="Gene3D" id="2.30.30.380">
    <property type="entry name" value="Zn-finger domain of Sec23/24"/>
    <property type="match status" value="1"/>
</dbReference>
<dbReference type="PROSITE" id="PS50199">
    <property type="entry name" value="ZF_RANBP2_2"/>
    <property type="match status" value="1"/>
</dbReference>
<dbReference type="InterPro" id="IPR001876">
    <property type="entry name" value="Znf_RanBP2"/>
</dbReference>
<feature type="domain" description="GLUE N-terminal" evidence="8">
    <location>
        <begin position="153"/>
        <end position="250"/>
    </location>
</feature>
<feature type="domain" description="RanBP2-type" evidence="7">
    <location>
        <begin position="213"/>
        <end position="244"/>
    </location>
</feature>
<keyword evidence="1" id="KW-0479">Metal-binding</keyword>
<evidence type="ECO:0000256" key="1">
    <source>
        <dbReference type="ARBA" id="ARBA00022723"/>
    </source>
</evidence>
<organism evidence="9 10">
    <name type="scientific">Nesidiocoris tenuis</name>
    <dbReference type="NCBI Taxonomy" id="355587"/>
    <lineage>
        <taxon>Eukaryota</taxon>
        <taxon>Metazoa</taxon>
        <taxon>Ecdysozoa</taxon>
        <taxon>Arthropoda</taxon>
        <taxon>Hexapoda</taxon>
        <taxon>Insecta</taxon>
        <taxon>Pterygota</taxon>
        <taxon>Neoptera</taxon>
        <taxon>Paraneoptera</taxon>
        <taxon>Hemiptera</taxon>
        <taxon>Heteroptera</taxon>
        <taxon>Panheteroptera</taxon>
        <taxon>Cimicomorpha</taxon>
        <taxon>Miridae</taxon>
        <taxon>Dicyphina</taxon>
        <taxon>Nesidiocoris</taxon>
    </lineage>
</organism>
<name>A0ABN7A7D0_9HEMI</name>
<sequence>MAQWPGNHISSMQLFYSLKQKYPDVPDRLVSHCMKKAGGDENACRELLESPEFAPYRLRRPPSLNRPAAPDDSSARGDGGPSGTTAACSITRHAQPSTPRAPVNTPTYLHLNRGIHVLIQAQLQRKRNLELEIEKDQKKLEAMTLRRNELQQMVSTSAASPTVRELKEQISALEKDCIKLYAELDSANVSSSEGMKPISVRTELFANGGERISLGTEAWRCEMCTFRNHPLLNQCETCSMPRITLGIKAA</sequence>
<evidence type="ECO:0000256" key="2">
    <source>
        <dbReference type="ARBA" id="ARBA00022771"/>
    </source>
</evidence>
<dbReference type="EMBL" id="AP028909">
    <property type="protein sequence ID" value="BES88182.1"/>
    <property type="molecule type" value="Genomic_DNA"/>
</dbReference>
<evidence type="ECO:0000256" key="5">
    <source>
        <dbReference type="SAM" id="Coils"/>
    </source>
</evidence>
<keyword evidence="2 4" id="KW-0863">Zinc-finger</keyword>
<gene>
    <name evidence="9" type="ORF">NTJ_00988</name>
</gene>
<dbReference type="Proteomes" id="UP001307889">
    <property type="component" value="Chromosome 1"/>
</dbReference>
<protein>
    <submittedName>
        <fullName evidence="9">ZnF_RBZ</fullName>
    </submittedName>
</protein>
<keyword evidence="3" id="KW-0862">Zinc</keyword>
<evidence type="ECO:0000313" key="9">
    <source>
        <dbReference type="EMBL" id="BES88182.1"/>
    </source>
</evidence>
<evidence type="ECO:0000313" key="10">
    <source>
        <dbReference type="Proteomes" id="UP001307889"/>
    </source>
</evidence>
<accession>A0ABN7A7D0</accession>
<dbReference type="SUPFAM" id="SSF90209">
    <property type="entry name" value="Ran binding protein zinc finger-like"/>
    <property type="match status" value="1"/>
</dbReference>
<dbReference type="PANTHER" id="PTHR46253:SF1">
    <property type="entry name" value="TAB2"/>
    <property type="match status" value="1"/>
</dbReference>
<evidence type="ECO:0000259" key="8">
    <source>
        <dbReference type="PROSITE" id="PS51495"/>
    </source>
</evidence>